<dbReference type="InterPro" id="IPR002941">
    <property type="entry name" value="DNA_methylase_N4/N6"/>
</dbReference>
<dbReference type="Gene3D" id="3.40.50.150">
    <property type="entry name" value="Vaccinia Virus protein VP39"/>
    <property type="match status" value="2"/>
</dbReference>
<proteinExistence type="inferred from homology"/>
<dbReference type="GO" id="GO:0008170">
    <property type="term" value="F:N-methyltransferase activity"/>
    <property type="evidence" value="ECO:0007669"/>
    <property type="project" value="InterPro"/>
</dbReference>
<feature type="domain" description="DNA methylase N-4/N-6" evidence="4">
    <location>
        <begin position="115"/>
        <end position="159"/>
    </location>
</feature>
<dbReference type="InterPro" id="IPR002052">
    <property type="entry name" value="DNA_methylase_N6_adenine_CS"/>
</dbReference>
<evidence type="ECO:0000313" key="5">
    <source>
        <dbReference type="EMBL" id="MRL38038.1"/>
    </source>
</evidence>
<evidence type="ECO:0000256" key="2">
    <source>
        <dbReference type="ARBA" id="ARBA00022603"/>
    </source>
</evidence>
<evidence type="ECO:0000256" key="3">
    <source>
        <dbReference type="ARBA" id="ARBA00022679"/>
    </source>
</evidence>
<comment type="caution">
    <text evidence="5">The sequence shown here is derived from an EMBL/GenBank/DDBJ whole genome shotgun (WGS) entry which is preliminary data.</text>
</comment>
<dbReference type="SUPFAM" id="SSF53335">
    <property type="entry name" value="S-adenosyl-L-methionine-dependent methyltransferases"/>
    <property type="match status" value="2"/>
</dbReference>
<evidence type="ECO:0000256" key="1">
    <source>
        <dbReference type="ARBA" id="ARBA00006594"/>
    </source>
</evidence>
<keyword evidence="2 5" id="KW-0489">Methyltransferase</keyword>
<evidence type="ECO:0000259" key="4">
    <source>
        <dbReference type="Pfam" id="PF01555"/>
    </source>
</evidence>
<dbReference type="EMBL" id="WJWF01000025">
    <property type="protein sequence ID" value="MRL38038.1"/>
    <property type="molecule type" value="Genomic_DNA"/>
</dbReference>
<name>A0A9J6S451_KLEPN</name>
<dbReference type="GO" id="GO:0032259">
    <property type="term" value="P:methylation"/>
    <property type="evidence" value="ECO:0007669"/>
    <property type="project" value="UniProtKB-KW"/>
</dbReference>
<protein>
    <submittedName>
        <fullName evidence="5">DNA methylase</fullName>
    </submittedName>
</protein>
<sequence>MKQSKLSDDNIDSKKVGSVECLGITFENDEARRLYFIELLREKLKDPVFRAIEGFPIGKDEAILEISDPPYYTACPNPWLGELVKSHAVNLSNKNVEPLAYDVSEGKRDPLYEHYSYHTKVPHKAVARYIEHYTNPGDVVLDAFCGSGMTGLAAKWLAEQPLENGGGERQVILNDLSTYAAFIAKNYSRKTSLSDITTIVDRVSERFEWMYKTRDDKGILRDINYTVWSDVFSCPQCGNEIVFFNEFVDPETGKVIDEGKCPSCSKVSHKNELDDIFLTEWDDTLKKEVQIKKQLPVLIVYFIGKRQFEKKPDDYDFDLLKKIRDYKYETPVPTIELRDGDNTSQPIKSHGIRYSHQFFTKRNLISINELFKELSNLDNNRWLFEILGCFRVWTKRSIFLTTAWKMGGTGAFKPSSSGILYVPSISGERNVIKSFHERVRKALKFNDEQPKSKLPAFVSNGSTSDLSFIQDNSIDYIFIDPPFGGNIMYSELNLVFEPWLGLITNENKEAICNKTQNKDLDYYNNAMFRCFSELYRVLKAGKWMSVEFHNSKNSIWNSIQDSLSRAGFVVADVRVLDKKQGTFKQYTSSGAVKQDLVITAYKPSAEFTANFKLKSGSVEGVWTFIENHLLSLPITSKRGSSLEAIAERQKYLLFDRMVSFHIRNGISVPISAPEFYSELGTRFIEIDAQYFLPEQASIYSKERNIAGDVTQLSIFVNDEATAIRWCRELLERSPKQIKDIQPEFLKSMSWLKSEKNVELYDILNENFIKYDGIDEVPSQIHSYISTNFKDMRGLDKNDPKLKAKAKDRWYVPDPNKAVDLEKVRTRSLLKEFEIYKSEKRKIKQPRAEALRAGFNAAWEAQDFQTILDISAKIPPTVLQEDEKLLMFYDNALTLTTAEEDEW</sequence>
<reference evidence="5" key="1">
    <citation type="submission" date="2019-10" db="EMBL/GenBank/DDBJ databases">
        <title>Molecular typing, antibiotic resistance determination and virulence profiling for 36 multidrug-resistant clinical Klebsiella pneumoniae isolates using second- and third-generation sequencing.</title>
        <authorList>
            <person name="Shelenkov A."/>
            <person name="Mikhaylova Y."/>
            <person name="Yanushevich Y."/>
            <person name="Samoilov A."/>
            <person name="Petrova L."/>
            <person name="Fomina V."/>
            <person name="Gusarov V."/>
            <person name="Zamyatin M."/>
            <person name="Shagin D."/>
        </authorList>
    </citation>
    <scope>NUCLEOTIDE SEQUENCE [LARGE SCALE GENOMIC DNA]</scope>
    <source>
        <strain evidence="5">CriePir115</strain>
    </source>
</reference>
<organism evidence="5">
    <name type="scientific">Klebsiella pneumoniae</name>
    <dbReference type="NCBI Taxonomy" id="573"/>
    <lineage>
        <taxon>Bacteria</taxon>
        <taxon>Pseudomonadati</taxon>
        <taxon>Pseudomonadota</taxon>
        <taxon>Gammaproteobacteria</taxon>
        <taxon>Enterobacterales</taxon>
        <taxon>Enterobacteriaceae</taxon>
        <taxon>Klebsiella/Raoultella group</taxon>
        <taxon>Klebsiella</taxon>
        <taxon>Klebsiella pneumoniae complex</taxon>
    </lineage>
</organism>
<keyword evidence="3" id="KW-0808">Transferase</keyword>
<dbReference type="PROSITE" id="PS00092">
    <property type="entry name" value="N6_MTASE"/>
    <property type="match status" value="1"/>
</dbReference>
<dbReference type="GO" id="GO:0003677">
    <property type="term" value="F:DNA binding"/>
    <property type="evidence" value="ECO:0007669"/>
    <property type="project" value="InterPro"/>
</dbReference>
<dbReference type="AlphaFoldDB" id="A0A9J6S451"/>
<dbReference type="Pfam" id="PF01555">
    <property type="entry name" value="N6_N4_Mtase"/>
    <property type="match status" value="1"/>
</dbReference>
<gene>
    <name evidence="5" type="ORF">GJJ18_21645</name>
</gene>
<comment type="similarity">
    <text evidence="1">Belongs to the N(4)/N(6)-methyltransferase family.</text>
</comment>
<accession>A0A9J6S451</accession>
<dbReference type="InterPro" id="IPR029063">
    <property type="entry name" value="SAM-dependent_MTases_sf"/>
</dbReference>